<dbReference type="Pfam" id="PF11640">
    <property type="entry name" value="TAN"/>
    <property type="match status" value="1"/>
</dbReference>
<evidence type="ECO:0000313" key="2">
    <source>
        <dbReference type="EMBL" id="CAF1504863.1"/>
    </source>
</evidence>
<evidence type="ECO:0000313" key="4">
    <source>
        <dbReference type="Proteomes" id="UP000663854"/>
    </source>
</evidence>
<feature type="domain" description="Telomere-length maintenance and DNA damage repair" evidence="1">
    <location>
        <begin position="1"/>
        <end position="166"/>
    </location>
</feature>
<comment type="caution">
    <text evidence="2">The sequence shown here is derived from an EMBL/GenBank/DDBJ whole genome shotgun (WGS) entry which is preliminary data.</text>
</comment>
<organism evidence="2 4">
    <name type="scientific">Rotaria sordida</name>
    <dbReference type="NCBI Taxonomy" id="392033"/>
    <lineage>
        <taxon>Eukaryota</taxon>
        <taxon>Metazoa</taxon>
        <taxon>Spiralia</taxon>
        <taxon>Gnathifera</taxon>
        <taxon>Rotifera</taxon>
        <taxon>Eurotatoria</taxon>
        <taxon>Bdelloidea</taxon>
        <taxon>Philodinida</taxon>
        <taxon>Philodinidae</taxon>
        <taxon>Rotaria</taxon>
    </lineage>
</organism>
<proteinExistence type="predicted"/>
<gene>
    <name evidence="3" type="ORF">JXQ802_LOCUS55371</name>
    <name evidence="2" type="ORF">PYM288_LOCUS38845</name>
</gene>
<dbReference type="Proteomes" id="UP000663870">
    <property type="component" value="Unassembled WGS sequence"/>
</dbReference>
<dbReference type="Proteomes" id="UP000663854">
    <property type="component" value="Unassembled WGS sequence"/>
</dbReference>
<dbReference type="EMBL" id="CAJNOL010011670">
    <property type="protein sequence ID" value="CAF1656521.1"/>
    <property type="molecule type" value="Genomic_DNA"/>
</dbReference>
<dbReference type="AlphaFoldDB" id="A0A815TM11"/>
<dbReference type="SMART" id="SM01342">
    <property type="entry name" value="TAN"/>
    <property type="match status" value="1"/>
</dbReference>
<dbReference type="GO" id="GO:0004674">
    <property type="term" value="F:protein serine/threonine kinase activity"/>
    <property type="evidence" value="ECO:0007669"/>
    <property type="project" value="InterPro"/>
</dbReference>
<reference evidence="2" key="1">
    <citation type="submission" date="2021-02" db="EMBL/GenBank/DDBJ databases">
        <authorList>
            <person name="Nowell W R."/>
        </authorList>
    </citation>
    <scope>NUCLEOTIDE SEQUENCE</scope>
</reference>
<dbReference type="EMBL" id="CAJNOH010009867">
    <property type="protein sequence ID" value="CAF1504863.1"/>
    <property type="molecule type" value="Genomic_DNA"/>
</dbReference>
<protein>
    <recommendedName>
        <fullName evidence="1">Telomere-length maintenance and DNA damage repair domain-containing protein</fullName>
    </recommendedName>
</protein>
<dbReference type="InterPro" id="IPR021668">
    <property type="entry name" value="TAN"/>
</dbReference>
<accession>A0A815TM11</accession>
<name>A0A815TM11_9BILA</name>
<evidence type="ECO:0000313" key="3">
    <source>
        <dbReference type="EMBL" id="CAF1656521.1"/>
    </source>
</evidence>
<evidence type="ECO:0000313" key="5">
    <source>
        <dbReference type="Proteomes" id="UP000663870"/>
    </source>
</evidence>
<sequence length="169" mass="19773">MDAIELALRKCLHVLVSSNTITERKRNVETFIELLKDNRIHDLLDDENQDENTTKRSITWNEMFDTIREYTINELANIRTKSTKTLSSDIKYQEALKLFKTLIENANARAPELDGRPLIESIISIITSEVWLSCSIVIKELSHLLINNVLCFHKYVNELREQEWIGKRK</sequence>
<evidence type="ECO:0000259" key="1">
    <source>
        <dbReference type="SMART" id="SM01342"/>
    </source>
</evidence>
<keyword evidence="5" id="KW-1185">Reference proteome</keyword>